<accession>V5F8D7</accession>
<dbReference type="PANTHER" id="PTHR11799:SF12">
    <property type="entry name" value="PARAOXONASE-RELATED"/>
    <property type="match status" value="1"/>
</dbReference>
<dbReference type="eggNOG" id="ENOG502QUCT">
    <property type="taxonomic scope" value="Eukaryota"/>
</dbReference>
<dbReference type="EMBL" id="BAUL01000020">
    <property type="protein sequence ID" value="GAD92184.1"/>
    <property type="molecule type" value="Genomic_DNA"/>
</dbReference>
<name>V5F8D7_BYSSN</name>
<sequence length="458" mass="50379">MTASVPLGFDRKTTRPIPGNKTGMAFNTVLFALLAILVAVTYGPVSHYLTVIGAWRHPSRMVFATDSDLVKIKDTIVCEDLHLYNPTNTLFTACEDDIHRRFGWFPPLGNFETPPQTTQEGGSIHVIDPETKISTRLEFENFSGPFVTHGIDVVAADESRPGHSVYIFAVNHLPNPDFLQNRQNTAIPKARSQIELFYHVLGSNSVRHVRSIWHPLIKTPNDIYAESPTSFYVTNDHFYRDGLFREVEDLLPLAKWSTTIHVQITHETARAQSNDPIPDVKAEVALRGIFNNNGLGHGQTHDECLVTSAAGGLLYLGQTSNGQISVREVITLDSAVDNPSYFSDPFVSDGNNNASGYIIPGLARGIDLPFHKKDPSARDGALVWHVKSSSGTTSNSSMSSGTGWEKRLLFEDDGTIIRTASGAVLVPIDPEREGGRKKGWLFVTGFLSENAIAVKVDL</sequence>
<dbReference type="PANTHER" id="PTHR11799">
    <property type="entry name" value="PARAOXONASE"/>
    <property type="match status" value="1"/>
</dbReference>
<protein>
    <submittedName>
        <fullName evidence="2">Serum paraoxonase/arylesterase family protein</fullName>
    </submittedName>
</protein>
<dbReference type="InterPro" id="IPR011042">
    <property type="entry name" value="6-blade_b-propeller_TolB-like"/>
</dbReference>
<dbReference type="OrthoDB" id="5307922at2759"/>
<dbReference type="InterPro" id="IPR051288">
    <property type="entry name" value="Serum_paraoxonase/arylesterase"/>
</dbReference>
<keyword evidence="1" id="KW-0812">Transmembrane</keyword>
<evidence type="ECO:0000313" key="3">
    <source>
        <dbReference type="Proteomes" id="UP000018001"/>
    </source>
</evidence>
<feature type="transmembrane region" description="Helical" evidence="1">
    <location>
        <begin position="29"/>
        <end position="51"/>
    </location>
</feature>
<keyword evidence="1" id="KW-1133">Transmembrane helix</keyword>
<gene>
    <name evidence="2" type="ORF">PVAR5_0773</name>
</gene>
<dbReference type="AlphaFoldDB" id="V5F8D7"/>
<evidence type="ECO:0000256" key="1">
    <source>
        <dbReference type="SAM" id="Phobius"/>
    </source>
</evidence>
<dbReference type="InParanoid" id="V5F8D7"/>
<keyword evidence="1" id="KW-0472">Membrane</keyword>
<proteinExistence type="predicted"/>
<dbReference type="HOGENOM" id="CLU_033924_0_0_1"/>
<evidence type="ECO:0000313" key="2">
    <source>
        <dbReference type="EMBL" id="GAD92184.1"/>
    </source>
</evidence>
<reference evidence="3" key="1">
    <citation type="journal article" date="2014" name="Genome Announc.">
        <title>Draft genome sequence of the formaldehyde-resistant fungus Byssochlamys spectabilis No. 5 (anamorph Paecilomyces variotii No. 5) (NBRC109023).</title>
        <authorList>
            <person name="Oka T."/>
            <person name="Ekino K."/>
            <person name="Fukuda K."/>
            <person name="Nomura Y."/>
        </authorList>
    </citation>
    <scope>NUCLEOTIDE SEQUENCE [LARGE SCALE GENOMIC DNA]</scope>
    <source>
        <strain evidence="3">No. 5 / NBRC 109023</strain>
    </source>
</reference>
<dbReference type="Gene3D" id="2.120.10.30">
    <property type="entry name" value="TolB, C-terminal domain"/>
    <property type="match status" value="1"/>
</dbReference>
<comment type="caution">
    <text evidence="2">The sequence shown here is derived from an EMBL/GenBank/DDBJ whole genome shotgun (WGS) entry which is preliminary data.</text>
</comment>
<keyword evidence="3" id="KW-1185">Reference proteome</keyword>
<dbReference type="Proteomes" id="UP000018001">
    <property type="component" value="Unassembled WGS sequence"/>
</dbReference>
<organism evidence="2 3">
    <name type="scientific">Byssochlamys spectabilis (strain No. 5 / NBRC 109023)</name>
    <name type="common">Paecilomyces variotii</name>
    <dbReference type="NCBI Taxonomy" id="1356009"/>
    <lineage>
        <taxon>Eukaryota</taxon>
        <taxon>Fungi</taxon>
        <taxon>Dikarya</taxon>
        <taxon>Ascomycota</taxon>
        <taxon>Pezizomycotina</taxon>
        <taxon>Eurotiomycetes</taxon>
        <taxon>Eurotiomycetidae</taxon>
        <taxon>Eurotiales</taxon>
        <taxon>Thermoascaceae</taxon>
        <taxon>Paecilomyces</taxon>
    </lineage>
</organism>